<dbReference type="EMBL" id="SUMC01000045">
    <property type="protein sequence ID" value="TKA04909.1"/>
    <property type="molecule type" value="Genomic_DNA"/>
</dbReference>
<dbReference type="OrthoDB" id="4316356at2"/>
<protein>
    <submittedName>
        <fullName evidence="2">Uma2 family endonuclease</fullName>
    </submittedName>
</protein>
<comment type="caution">
    <text evidence="2">The sequence shown here is derived from an EMBL/GenBank/DDBJ whole genome shotgun (WGS) entry which is preliminary data.</text>
</comment>
<dbReference type="CDD" id="cd06260">
    <property type="entry name" value="DUF820-like"/>
    <property type="match status" value="1"/>
</dbReference>
<dbReference type="InterPro" id="IPR011335">
    <property type="entry name" value="Restrct_endonuc-II-like"/>
</dbReference>
<dbReference type="Proteomes" id="UP000305778">
    <property type="component" value="Unassembled WGS sequence"/>
</dbReference>
<keyword evidence="2" id="KW-0540">Nuclease</keyword>
<dbReference type="Gene3D" id="3.90.1570.10">
    <property type="entry name" value="tt1808, chain A"/>
    <property type="match status" value="1"/>
</dbReference>
<feature type="domain" description="Putative restriction endonuclease" evidence="1">
    <location>
        <begin position="14"/>
        <end position="178"/>
    </location>
</feature>
<organism evidence="2 3">
    <name type="scientific">Actinacidiphila oryziradicis</name>
    <dbReference type="NCBI Taxonomy" id="2571141"/>
    <lineage>
        <taxon>Bacteria</taxon>
        <taxon>Bacillati</taxon>
        <taxon>Actinomycetota</taxon>
        <taxon>Actinomycetes</taxon>
        <taxon>Kitasatosporales</taxon>
        <taxon>Streptomycetaceae</taxon>
        <taxon>Actinacidiphila</taxon>
    </lineage>
</organism>
<dbReference type="InterPro" id="IPR012296">
    <property type="entry name" value="Nuclease_put_TT1808"/>
</dbReference>
<dbReference type="Pfam" id="PF05685">
    <property type="entry name" value="Uma2"/>
    <property type="match status" value="1"/>
</dbReference>
<evidence type="ECO:0000259" key="1">
    <source>
        <dbReference type="Pfam" id="PF05685"/>
    </source>
</evidence>
<keyword evidence="3" id="KW-1185">Reference proteome</keyword>
<name>A0A4V5N035_9ACTN</name>
<evidence type="ECO:0000313" key="3">
    <source>
        <dbReference type="Proteomes" id="UP000305778"/>
    </source>
</evidence>
<evidence type="ECO:0000313" key="2">
    <source>
        <dbReference type="EMBL" id="TKA04909.1"/>
    </source>
</evidence>
<sequence>MAESDELTLDDLFEMLERMPVPEGYKVEIVEGTVYMSPQGKCHWDLITDVYEQLRAGYARKRLTSDVRFDFPGHLNGFCPDLAALKAGAKADAKGKCDPRDIEFVLEVISKSTAPNDYGPKKAVYAEAEVPVYLVADRYTRRCHVYTHPKGGEYQSELTVAFGEPVDLTGTVVALTLTTEDFGLD</sequence>
<dbReference type="GO" id="GO:0004519">
    <property type="term" value="F:endonuclease activity"/>
    <property type="evidence" value="ECO:0007669"/>
    <property type="project" value="UniProtKB-KW"/>
</dbReference>
<dbReference type="AlphaFoldDB" id="A0A4V5N035"/>
<dbReference type="PANTHER" id="PTHR35400">
    <property type="entry name" value="SLR1083 PROTEIN"/>
    <property type="match status" value="1"/>
</dbReference>
<keyword evidence="2" id="KW-0255">Endonuclease</keyword>
<keyword evidence="2" id="KW-0378">Hydrolase</keyword>
<dbReference type="SUPFAM" id="SSF52980">
    <property type="entry name" value="Restriction endonuclease-like"/>
    <property type="match status" value="1"/>
</dbReference>
<reference evidence="2 3" key="1">
    <citation type="submission" date="2019-04" db="EMBL/GenBank/DDBJ databases">
        <title>Streptomyces oryziradicis sp. nov., a novel actinomycete isolated from rhizosphere soil of rice (Oryza sativa L.).</title>
        <authorList>
            <person name="Li C."/>
        </authorList>
    </citation>
    <scope>NUCLEOTIDE SEQUENCE [LARGE SCALE GENOMIC DNA]</scope>
    <source>
        <strain evidence="2 3">NEAU-C40</strain>
    </source>
</reference>
<dbReference type="InterPro" id="IPR008538">
    <property type="entry name" value="Uma2"/>
</dbReference>
<accession>A0A4V5N035</accession>
<dbReference type="PANTHER" id="PTHR35400:SF3">
    <property type="entry name" value="SLL1072 PROTEIN"/>
    <property type="match status" value="1"/>
</dbReference>
<proteinExistence type="predicted"/>
<gene>
    <name evidence="2" type="ORF">FCI23_33900</name>
</gene>